<evidence type="ECO:0000313" key="9">
    <source>
        <dbReference type="EMBL" id="ADE76198.1"/>
    </source>
</evidence>
<evidence type="ECO:0000256" key="6">
    <source>
        <dbReference type="ARBA" id="ARBA00023170"/>
    </source>
</evidence>
<keyword evidence="5" id="KW-0938">Abscisic acid signaling pathway</keyword>
<dbReference type="InterPro" id="IPR019587">
    <property type="entry name" value="Polyketide_cyclase/dehydratase"/>
</dbReference>
<organism evidence="9">
    <name type="scientific">Picea sitchensis</name>
    <name type="common">Sitka spruce</name>
    <name type="synonym">Pinus sitchensis</name>
    <dbReference type="NCBI Taxonomy" id="3332"/>
    <lineage>
        <taxon>Eukaryota</taxon>
        <taxon>Viridiplantae</taxon>
        <taxon>Streptophyta</taxon>
        <taxon>Embryophyta</taxon>
        <taxon>Tracheophyta</taxon>
        <taxon>Spermatophyta</taxon>
        <taxon>Pinopsida</taxon>
        <taxon>Pinidae</taxon>
        <taxon>Conifers I</taxon>
        <taxon>Pinales</taxon>
        <taxon>Pinaceae</taxon>
        <taxon>Picea</taxon>
    </lineage>
</organism>
<protein>
    <submittedName>
        <fullName evidence="9">Uncharacterized protein</fullName>
    </submittedName>
</protein>
<dbReference type="GO" id="GO:0010427">
    <property type="term" value="F:abscisic acid binding"/>
    <property type="evidence" value="ECO:0007669"/>
    <property type="project" value="TreeGrafter"/>
</dbReference>
<evidence type="ECO:0000256" key="4">
    <source>
        <dbReference type="ARBA" id="ARBA00022490"/>
    </source>
</evidence>
<dbReference type="InterPro" id="IPR050279">
    <property type="entry name" value="Plant_def-hormone_signal"/>
</dbReference>
<keyword evidence="6" id="KW-0675">Receptor</keyword>
<keyword evidence="4" id="KW-0963">Cytoplasm</keyword>
<dbReference type="GO" id="GO:0009738">
    <property type="term" value="P:abscisic acid-activated signaling pathway"/>
    <property type="evidence" value="ECO:0007669"/>
    <property type="project" value="UniProtKB-KW"/>
</dbReference>
<dbReference type="GO" id="GO:0005737">
    <property type="term" value="C:cytoplasm"/>
    <property type="evidence" value="ECO:0007669"/>
    <property type="project" value="UniProtKB-SubCell"/>
</dbReference>
<dbReference type="AlphaFoldDB" id="D5A9H9"/>
<dbReference type="SUPFAM" id="SSF55961">
    <property type="entry name" value="Bet v1-like"/>
    <property type="match status" value="1"/>
</dbReference>
<evidence type="ECO:0000256" key="7">
    <source>
        <dbReference type="ARBA" id="ARBA00023242"/>
    </source>
</evidence>
<reference evidence="9" key="1">
    <citation type="submission" date="2010-04" db="EMBL/GenBank/DDBJ databases">
        <authorList>
            <person name="Reid K.E."/>
            <person name="Liao N."/>
            <person name="Chan S."/>
            <person name="Docking R."/>
            <person name="Taylor G."/>
            <person name="Moore R."/>
            <person name="Mayo M."/>
            <person name="Munro S."/>
            <person name="King J."/>
            <person name="Yanchuk A."/>
            <person name="Holt R."/>
            <person name="Jones S."/>
            <person name="Marra M."/>
            <person name="Ritland C.E."/>
            <person name="Ritland K."/>
            <person name="Bohlmann J."/>
        </authorList>
    </citation>
    <scope>NUCLEOTIDE SEQUENCE</scope>
    <source>
        <tissue evidence="9">Bud</tissue>
    </source>
</reference>
<evidence type="ECO:0000256" key="3">
    <source>
        <dbReference type="ARBA" id="ARBA00008594"/>
    </source>
</evidence>
<dbReference type="InterPro" id="IPR023393">
    <property type="entry name" value="START-like_dom_sf"/>
</dbReference>
<dbReference type="Pfam" id="PF10604">
    <property type="entry name" value="Polyketide_cyc2"/>
    <property type="match status" value="1"/>
</dbReference>
<evidence type="ECO:0000256" key="5">
    <source>
        <dbReference type="ARBA" id="ARBA00022682"/>
    </source>
</evidence>
<dbReference type="PANTHER" id="PTHR31213">
    <property type="entry name" value="OS08G0374000 PROTEIN-RELATED"/>
    <property type="match status" value="1"/>
</dbReference>
<proteinExistence type="evidence at transcript level"/>
<evidence type="ECO:0000256" key="8">
    <source>
        <dbReference type="ARBA" id="ARBA00023272"/>
    </source>
</evidence>
<dbReference type="EMBL" id="BT122849">
    <property type="protein sequence ID" value="ADE76198.1"/>
    <property type="molecule type" value="mRNA"/>
</dbReference>
<comment type="similarity">
    <text evidence="3">Belongs to the PYR/PYL/RCAR abscisic acid intracellular receptor family.</text>
</comment>
<dbReference type="GO" id="GO:0038023">
    <property type="term" value="F:signaling receptor activity"/>
    <property type="evidence" value="ECO:0007669"/>
    <property type="project" value="TreeGrafter"/>
</dbReference>
<accession>D5A9H9</accession>
<keyword evidence="7" id="KW-0539">Nucleus</keyword>
<evidence type="ECO:0000256" key="2">
    <source>
        <dbReference type="ARBA" id="ARBA00004496"/>
    </source>
</evidence>
<dbReference type="CDD" id="cd07821">
    <property type="entry name" value="PYR_PYL_RCAR_like"/>
    <property type="match status" value="1"/>
</dbReference>
<evidence type="ECO:0000256" key="1">
    <source>
        <dbReference type="ARBA" id="ARBA00004123"/>
    </source>
</evidence>
<name>D5A9H9_PICSI</name>
<dbReference type="GO" id="GO:0004864">
    <property type="term" value="F:protein phosphatase inhibitor activity"/>
    <property type="evidence" value="ECO:0007669"/>
    <property type="project" value="UniProtKB-KW"/>
</dbReference>
<keyword evidence="8" id="KW-0650">Protein phosphatase inhibitor</keyword>
<dbReference type="GO" id="GO:0005634">
    <property type="term" value="C:nucleus"/>
    <property type="evidence" value="ECO:0007669"/>
    <property type="project" value="UniProtKB-SubCell"/>
</dbReference>
<comment type="subcellular location">
    <subcellularLocation>
        <location evidence="2">Cytoplasm</location>
    </subcellularLocation>
    <subcellularLocation>
        <location evidence="1">Nucleus</location>
    </subcellularLocation>
</comment>
<dbReference type="Gene3D" id="3.30.530.20">
    <property type="match status" value="1"/>
</dbReference>
<sequence length="158" mass="17773">MVVQRIRAPVEDVWSVVRRFDTPQTYKHFIRSCSMRGDGTVGSTREVRVVSGLPAEHSTERLEILDEDCHVLSFKVVGGEHRLKNYRSLTTLHRICDVGENAGTLVIESYVVDVPEGNSPDDTCLFVDTILKCNLQSLAHNSEHLPRRRGTRSLAEAD</sequence>
<dbReference type="PANTHER" id="PTHR31213:SF138">
    <property type="entry name" value="ABSCISIC ACID RECEPTOR PYL6"/>
    <property type="match status" value="1"/>
</dbReference>